<dbReference type="SMART" id="SM00978">
    <property type="entry name" value="Tim44"/>
    <property type="match status" value="1"/>
</dbReference>
<protein>
    <submittedName>
        <fullName evidence="5">TIM44-like domain-containing protein</fullName>
    </submittedName>
</protein>
<feature type="transmembrane region" description="Helical" evidence="2">
    <location>
        <begin position="114"/>
        <end position="134"/>
    </location>
</feature>
<name>A0A953JF66_9BACT</name>
<feature type="compositionally biased region" description="Low complexity" evidence="1">
    <location>
        <begin position="55"/>
        <end position="69"/>
    </location>
</feature>
<evidence type="ECO:0000256" key="3">
    <source>
        <dbReference type="SAM" id="SignalP"/>
    </source>
</evidence>
<feature type="transmembrane region" description="Helical" evidence="2">
    <location>
        <begin position="83"/>
        <end position="102"/>
    </location>
</feature>
<dbReference type="InterPro" id="IPR032710">
    <property type="entry name" value="NTF2-like_dom_sf"/>
</dbReference>
<evidence type="ECO:0000313" key="5">
    <source>
        <dbReference type="EMBL" id="MBZ0157510.1"/>
    </source>
</evidence>
<feature type="region of interest" description="Disordered" evidence="1">
    <location>
        <begin position="48"/>
        <end position="79"/>
    </location>
</feature>
<keyword evidence="2" id="KW-1133">Transmembrane helix</keyword>
<feature type="signal peptide" evidence="3">
    <location>
        <begin position="1"/>
        <end position="17"/>
    </location>
</feature>
<dbReference type="Proteomes" id="UP000705867">
    <property type="component" value="Unassembled WGS sequence"/>
</dbReference>
<sequence>MNLKRIVLLFTITLFFAAAVEESAFARAGRSGSTGGSTLGSRGSRIYSAPERAPSSSQNQYQNQYQSQQRSTLPSPAPSSTGGFFRSLAGGLAGGFLGALLFRSLGFGGYGSGFGGGIGILEILLIGLIIFVIYKIVQSKRRPAYEGAFQGRHPEHAFRYQPAEEIPVRKIPVPDAPAASPYGSNREAGISSVRQFDPGFDESRFREQGKDFLTVALTANVLDYVTDEAGRLVEESRTEPVKFKEYWTFVRSTGTSAWQLSAIQQGE</sequence>
<dbReference type="AlphaFoldDB" id="A0A953JF66"/>
<accession>A0A953JF66</accession>
<reference evidence="5" key="2">
    <citation type="submission" date="2021-08" db="EMBL/GenBank/DDBJ databases">
        <authorList>
            <person name="Dalcin Martins P."/>
        </authorList>
    </citation>
    <scope>NUCLEOTIDE SEQUENCE</scope>
    <source>
        <strain evidence="5">MAG_39</strain>
    </source>
</reference>
<evidence type="ECO:0000256" key="1">
    <source>
        <dbReference type="SAM" id="MobiDB-lite"/>
    </source>
</evidence>
<evidence type="ECO:0000259" key="4">
    <source>
        <dbReference type="SMART" id="SM00978"/>
    </source>
</evidence>
<organism evidence="5 6">
    <name type="scientific">Candidatus Nitrobium versatile</name>
    <dbReference type="NCBI Taxonomy" id="2884831"/>
    <lineage>
        <taxon>Bacteria</taxon>
        <taxon>Pseudomonadati</taxon>
        <taxon>Nitrospirota</taxon>
        <taxon>Nitrospiria</taxon>
        <taxon>Nitrospirales</taxon>
        <taxon>Nitrospiraceae</taxon>
        <taxon>Candidatus Nitrobium</taxon>
    </lineage>
</organism>
<dbReference type="EMBL" id="JAIOIV010000118">
    <property type="protein sequence ID" value="MBZ0157510.1"/>
    <property type="molecule type" value="Genomic_DNA"/>
</dbReference>
<proteinExistence type="predicted"/>
<evidence type="ECO:0000313" key="6">
    <source>
        <dbReference type="Proteomes" id="UP000705867"/>
    </source>
</evidence>
<feature type="chain" id="PRO_5037831680" evidence="3">
    <location>
        <begin position="18"/>
        <end position="267"/>
    </location>
</feature>
<dbReference type="PANTHER" id="PTHR41542:SF1">
    <property type="entry name" value="BLL5807 PROTEIN"/>
    <property type="match status" value="1"/>
</dbReference>
<gene>
    <name evidence="5" type="ORF">K8I29_15030</name>
</gene>
<feature type="compositionally biased region" description="Polar residues" evidence="1">
    <location>
        <begin position="70"/>
        <end position="79"/>
    </location>
</feature>
<dbReference type="Pfam" id="PF04280">
    <property type="entry name" value="Tim44"/>
    <property type="match status" value="1"/>
</dbReference>
<dbReference type="Gene3D" id="3.10.450.240">
    <property type="match status" value="1"/>
</dbReference>
<evidence type="ECO:0000256" key="2">
    <source>
        <dbReference type="SAM" id="Phobius"/>
    </source>
</evidence>
<feature type="domain" description="Tim44-like" evidence="4">
    <location>
        <begin position="186"/>
        <end position="265"/>
    </location>
</feature>
<keyword evidence="2" id="KW-0812">Transmembrane</keyword>
<reference evidence="5" key="1">
    <citation type="journal article" date="2021" name="bioRxiv">
        <title>Unraveling nitrogen, sulfur and carbon metabolic pathways and microbial community transcriptional responses to substrate deprivation and toxicity stresses in a bioreactor mimicking anoxic brackish coastal sediment conditions.</title>
        <authorList>
            <person name="Martins P.D."/>
            <person name="Echeveste M.J."/>
            <person name="Arshad A."/>
            <person name="Kurth J."/>
            <person name="Ouboter H."/>
            <person name="Jetten M.S.M."/>
            <person name="Welte C.U."/>
        </authorList>
    </citation>
    <scope>NUCLEOTIDE SEQUENCE</scope>
    <source>
        <strain evidence="5">MAG_39</strain>
    </source>
</reference>
<keyword evidence="3" id="KW-0732">Signal</keyword>
<keyword evidence="2" id="KW-0472">Membrane</keyword>
<comment type="caution">
    <text evidence="5">The sequence shown here is derived from an EMBL/GenBank/DDBJ whole genome shotgun (WGS) entry which is preliminary data.</text>
</comment>
<dbReference type="InterPro" id="IPR007379">
    <property type="entry name" value="Tim44-like_dom"/>
</dbReference>
<dbReference type="SUPFAM" id="SSF54427">
    <property type="entry name" value="NTF2-like"/>
    <property type="match status" value="1"/>
</dbReference>
<dbReference type="PANTHER" id="PTHR41542">
    <property type="entry name" value="BLL5807 PROTEIN"/>
    <property type="match status" value="1"/>
</dbReference>